<organism evidence="3 4">
    <name type="scientific">Candidatus Nitrosopumilus salarius BD31</name>
    <dbReference type="NCBI Taxonomy" id="859350"/>
    <lineage>
        <taxon>Archaea</taxon>
        <taxon>Nitrososphaerota</taxon>
        <taxon>Nitrososphaeria</taxon>
        <taxon>Nitrosopumilales</taxon>
        <taxon>Nitrosopumilaceae</taxon>
        <taxon>Nitrosopumilus</taxon>
    </lineage>
</organism>
<dbReference type="PATRIC" id="fig|859350.6.peg.1636"/>
<dbReference type="Proteomes" id="UP000003423">
    <property type="component" value="Unassembled WGS sequence"/>
</dbReference>
<keyword evidence="1" id="KW-0677">Repeat</keyword>
<feature type="domain" description="HYR" evidence="2">
    <location>
        <begin position="43"/>
        <end position="118"/>
    </location>
</feature>
<accession>I3D0Q3</accession>
<name>I3D0Q3_9ARCH</name>
<keyword evidence="4" id="KW-1185">Reference proteome</keyword>
<evidence type="ECO:0000256" key="1">
    <source>
        <dbReference type="ARBA" id="ARBA00022737"/>
    </source>
</evidence>
<comment type="caution">
    <text evidence="3">The sequence shown here is derived from an EMBL/GenBank/DDBJ whole genome shotgun (WGS) entry which is preliminary data.</text>
</comment>
<dbReference type="InterPro" id="IPR003410">
    <property type="entry name" value="HYR_dom"/>
</dbReference>
<evidence type="ECO:0000259" key="2">
    <source>
        <dbReference type="Pfam" id="PF02494"/>
    </source>
</evidence>
<reference evidence="3 4" key="1">
    <citation type="journal article" date="2012" name="J. Bacteriol.">
        <title>Genome sequence of "Candidatus Nitrosopumilus salaria" BD31, an ammonia-oxidizing archaeon from the San Francisco Bay estuary.</title>
        <authorList>
            <person name="Mosier A.C."/>
            <person name="Allen E.E."/>
            <person name="Kim M."/>
            <person name="Ferriera S."/>
            <person name="Francis C.A."/>
        </authorList>
    </citation>
    <scope>NUCLEOTIDE SEQUENCE [LARGE SCALE GENOMIC DNA]</scope>
    <source>
        <strain evidence="3 4">BD31</strain>
    </source>
</reference>
<protein>
    <recommendedName>
        <fullName evidence="2">HYR domain-containing protein</fullName>
    </recommendedName>
</protein>
<evidence type="ECO:0000313" key="4">
    <source>
        <dbReference type="Proteomes" id="UP000003423"/>
    </source>
</evidence>
<sequence length="210" mass="23849">MKMEKSYLKHKKLELFLAVVVLMSLFSATASGDEQNNPSKTIDNEPPKLFIPKNIYIISKDPIKVDFKVNAIDNVNGKVHAQCDKISGSIFKLGKTTVRCETEDSAGNKSKASFVVTIGYDIVQIPSWVKQPTHLWIENSIDDKTYAKTMGFLIKERLVQIPFAKSPNNSESEIPVWIKTNAKSWVDNKITDDEYSIMLQWLINRNIIQL</sequence>
<proteinExistence type="predicted"/>
<evidence type="ECO:0000313" key="3">
    <source>
        <dbReference type="EMBL" id="EIJ65296.1"/>
    </source>
</evidence>
<gene>
    <name evidence="3" type="ORF">BD31_I1769</name>
</gene>
<dbReference type="EMBL" id="AEXL02000131">
    <property type="protein sequence ID" value="EIJ65296.1"/>
    <property type="molecule type" value="Genomic_DNA"/>
</dbReference>
<dbReference type="AlphaFoldDB" id="I3D0Q3"/>
<dbReference type="Pfam" id="PF02494">
    <property type="entry name" value="HYR"/>
    <property type="match status" value="1"/>
</dbReference>